<feature type="domain" description="Fork-head" evidence="8">
    <location>
        <begin position="77"/>
        <end position="179"/>
    </location>
</feature>
<organism evidence="9 10">
    <name type="scientific">Mucor saturninus</name>
    <dbReference type="NCBI Taxonomy" id="64648"/>
    <lineage>
        <taxon>Eukaryota</taxon>
        <taxon>Fungi</taxon>
        <taxon>Fungi incertae sedis</taxon>
        <taxon>Mucoromycota</taxon>
        <taxon>Mucoromycotina</taxon>
        <taxon>Mucoromycetes</taxon>
        <taxon>Mucorales</taxon>
        <taxon>Mucorineae</taxon>
        <taxon>Mucoraceae</taxon>
        <taxon>Mucor</taxon>
    </lineage>
</organism>
<dbReference type="PANTHER" id="PTHR45881">
    <property type="entry name" value="CHECKPOINT SUPPRESSOR 1-LIKE, ISOFORM A-RELATED"/>
    <property type="match status" value="1"/>
</dbReference>
<dbReference type="OrthoDB" id="5954824at2759"/>
<sequence length="455" mass="52536">IQEDPKRMTKQRLLKVKQSRHHQTTLPSTSSELKFKIESMGNHPVDDHDLEMCPARIRPSWPKQITPWWLATGPNDKPPFSYATLIAHAIFSSKNGRMTLNDIYLWISKKYPTFRIGAGGWQNSIRHNLSLNKKWFYKIDRQPTQKNPGKGCYWTLVAGTEQLFIDNLTHESSYSRKHHDIAFTAELFLGRSKSDIEHKHASVSSQTTKNDDTPTKLSAARTPRPLMSPLYTTFRTSKKTRTPKRRRSENSDMLDDSDNDSGVDVSNKFIDKKHPRKRRCTNDRSKTCSSSASPTQTLQQFNSSMIYDAPTTATSDIGNLNNLVINNWMEESLLSSENFMCHTNSNYQPEWSPMTENADMWCDPTIAPNCTKRGPITIDLENEESTLIYHHYEENYLPYYDFTTDDLYNYSLYPKTFSPSISIDTNTVPLSYPTIPLYSNYQLQQFVSMQDILYL</sequence>
<gene>
    <name evidence="9" type="ORF">INT47_011591</name>
</gene>
<evidence type="ECO:0000256" key="2">
    <source>
        <dbReference type="ARBA" id="ARBA00023015"/>
    </source>
</evidence>
<dbReference type="PROSITE" id="PS50039">
    <property type="entry name" value="FORK_HEAD_3"/>
    <property type="match status" value="1"/>
</dbReference>
<dbReference type="Gene3D" id="1.10.10.10">
    <property type="entry name" value="Winged helix-like DNA-binding domain superfamily/Winged helix DNA-binding domain"/>
    <property type="match status" value="1"/>
</dbReference>
<evidence type="ECO:0000256" key="5">
    <source>
        <dbReference type="ARBA" id="ARBA00023242"/>
    </source>
</evidence>
<feature type="region of interest" description="Disordered" evidence="7">
    <location>
        <begin position="1"/>
        <end position="28"/>
    </location>
</feature>
<comment type="subcellular location">
    <subcellularLocation>
        <location evidence="1 6">Nucleus</location>
    </subcellularLocation>
</comment>
<feature type="region of interest" description="Disordered" evidence="7">
    <location>
        <begin position="198"/>
        <end position="295"/>
    </location>
</feature>
<keyword evidence="10" id="KW-1185">Reference proteome</keyword>
<dbReference type="FunFam" id="1.10.10.10:FF:000135">
    <property type="entry name" value="forkhead box protein G1"/>
    <property type="match status" value="1"/>
</dbReference>
<evidence type="ECO:0000256" key="6">
    <source>
        <dbReference type="PROSITE-ProRule" id="PRU00089"/>
    </source>
</evidence>
<evidence type="ECO:0000256" key="1">
    <source>
        <dbReference type="ARBA" id="ARBA00004123"/>
    </source>
</evidence>
<dbReference type="InterPro" id="IPR030456">
    <property type="entry name" value="TF_fork_head_CS_2"/>
</dbReference>
<dbReference type="Pfam" id="PF00250">
    <property type="entry name" value="Forkhead"/>
    <property type="match status" value="1"/>
</dbReference>
<accession>A0A8H7R4J6</accession>
<reference evidence="9" key="1">
    <citation type="submission" date="2020-12" db="EMBL/GenBank/DDBJ databases">
        <title>Metabolic potential, ecology and presence of endohyphal bacteria is reflected in genomic diversity of Mucoromycotina.</title>
        <authorList>
            <person name="Muszewska A."/>
            <person name="Okrasinska A."/>
            <person name="Steczkiewicz K."/>
            <person name="Drgas O."/>
            <person name="Orlowska M."/>
            <person name="Perlinska-Lenart U."/>
            <person name="Aleksandrzak-Piekarczyk T."/>
            <person name="Szatraj K."/>
            <person name="Zielenkiewicz U."/>
            <person name="Pilsyk S."/>
            <person name="Malc E."/>
            <person name="Mieczkowski P."/>
            <person name="Kruszewska J.S."/>
            <person name="Biernat P."/>
            <person name="Pawlowska J."/>
        </authorList>
    </citation>
    <scope>NUCLEOTIDE SEQUENCE</scope>
    <source>
        <strain evidence="9">WA0000017839</strain>
    </source>
</reference>
<comment type="caution">
    <text evidence="9">The sequence shown here is derived from an EMBL/GenBank/DDBJ whole genome shotgun (WGS) entry which is preliminary data.</text>
</comment>
<feature type="compositionally biased region" description="Basic residues" evidence="7">
    <location>
        <begin position="236"/>
        <end position="247"/>
    </location>
</feature>
<dbReference type="AlphaFoldDB" id="A0A8H7R4J6"/>
<dbReference type="GO" id="GO:0003700">
    <property type="term" value="F:DNA-binding transcription factor activity"/>
    <property type="evidence" value="ECO:0007669"/>
    <property type="project" value="InterPro"/>
</dbReference>
<keyword evidence="5 6" id="KW-0539">Nucleus</keyword>
<protein>
    <recommendedName>
        <fullName evidence="8">Fork-head domain-containing protein</fullName>
    </recommendedName>
</protein>
<feature type="DNA-binding region" description="Fork-head" evidence="6">
    <location>
        <begin position="77"/>
        <end position="179"/>
    </location>
</feature>
<proteinExistence type="predicted"/>
<dbReference type="CDD" id="cd00059">
    <property type="entry name" value="FH_FOX"/>
    <property type="match status" value="1"/>
</dbReference>
<feature type="compositionally biased region" description="Acidic residues" evidence="7">
    <location>
        <begin position="252"/>
        <end position="261"/>
    </location>
</feature>
<evidence type="ECO:0000259" key="8">
    <source>
        <dbReference type="PROSITE" id="PS50039"/>
    </source>
</evidence>
<feature type="non-terminal residue" evidence="9">
    <location>
        <position position="1"/>
    </location>
</feature>
<dbReference type="GO" id="GO:0006357">
    <property type="term" value="P:regulation of transcription by RNA polymerase II"/>
    <property type="evidence" value="ECO:0007669"/>
    <property type="project" value="UniProtKB-ARBA"/>
</dbReference>
<evidence type="ECO:0000256" key="7">
    <source>
        <dbReference type="SAM" id="MobiDB-lite"/>
    </source>
</evidence>
<dbReference type="PROSITE" id="PS00657">
    <property type="entry name" value="FORK_HEAD_1"/>
    <property type="match status" value="1"/>
</dbReference>
<dbReference type="GO" id="GO:0043565">
    <property type="term" value="F:sequence-specific DNA binding"/>
    <property type="evidence" value="ECO:0007669"/>
    <property type="project" value="InterPro"/>
</dbReference>
<evidence type="ECO:0000256" key="4">
    <source>
        <dbReference type="ARBA" id="ARBA00023163"/>
    </source>
</evidence>
<dbReference type="InterPro" id="IPR001766">
    <property type="entry name" value="Fork_head_dom"/>
</dbReference>
<evidence type="ECO:0000313" key="9">
    <source>
        <dbReference type="EMBL" id="KAG2204108.1"/>
    </source>
</evidence>
<dbReference type="Proteomes" id="UP000603453">
    <property type="component" value="Unassembled WGS sequence"/>
</dbReference>
<dbReference type="PROSITE" id="PS00658">
    <property type="entry name" value="FORK_HEAD_2"/>
    <property type="match status" value="1"/>
</dbReference>
<dbReference type="InterPro" id="IPR036388">
    <property type="entry name" value="WH-like_DNA-bd_sf"/>
</dbReference>
<dbReference type="EMBL" id="JAEPRD010000046">
    <property type="protein sequence ID" value="KAG2204108.1"/>
    <property type="molecule type" value="Genomic_DNA"/>
</dbReference>
<keyword evidence="2" id="KW-0805">Transcription regulation</keyword>
<dbReference type="SMART" id="SM00339">
    <property type="entry name" value="FH"/>
    <property type="match status" value="1"/>
</dbReference>
<dbReference type="PRINTS" id="PR00053">
    <property type="entry name" value="FORKHEAD"/>
</dbReference>
<evidence type="ECO:0000313" key="10">
    <source>
        <dbReference type="Proteomes" id="UP000603453"/>
    </source>
</evidence>
<name>A0A8H7R4J6_9FUNG</name>
<dbReference type="InterPro" id="IPR018122">
    <property type="entry name" value="TF_fork_head_CS_1"/>
</dbReference>
<dbReference type="GO" id="GO:0005634">
    <property type="term" value="C:nucleus"/>
    <property type="evidence" value="ECO:0007669"/>
    <property type="project" value="UniProtKB-SubCell"/>
</dbReference>
<dbReference type="InterPro" id="IPR036390">
    <property type="entry name" value="WH_DNA-bd_sf"/>
</dbReference>
<feature type="compositionally biased region" description="Basic residues" evidence="7">
    <location>
        <begin position="8"/>
        <end position="23"/>
    </location>
</feature>
<keyword evidence="4" id="KW-0804">Transcription</keyword>
<keyword evidence="3 6" id="KW-0238">DNA-binding</keyword>
<dbReference type="SUPFAM" id="SSF46785">
    <property type="entry name" value="Winged helix' DNA-binding domain"/>
    <property type="match status" value="1"/>
</dbReference>
<evidence type="ECO:0000256" key="3">
    <source>
        <dbReference type="ARBA" id="ARBA00023125"/>
    </source>
</evidence>